<dbReference type="CTD" id="78777732"/>
<dbReference type="Proteomes" id="UP000483820">
    <property type="component" value="Chromosome X"/>
</dbReference>
<evidence type="ECO:0000313" key="3">
    <source>
        <dbReference type="Proteomes" id="UP000483820"/>
    </source>
</evidence>
<dbReference type="RefSeq" id="XP_053579198.1">
    <property type="nucleotide sequence ID" value="XM_053735632.1"/>
</dbReference>
<evidence type="ECO:0000313" key="2">
    <source>
        <dbReference type="EMBL" id="KAF1747476.1"/>
    </source>
</evidence>
<name>A0A6A5FXY7_CAERE</name>
<gene>
    <name evidence="2" type="ORF">GCK72_023938</name>
</gene>
<dbReference type="GeneID" id="78777732"/>
<organism evidence="2 3">
    <name type="scientific">Caenorhabditis remanei</name>
    <name type="common">Caenorhabditis vulgaris</name>
    <dbReference type="NCBI Taxonomy" id="31234"/>
    <lineage>
        <taxon>Eukaryota</taxon>
        <taxon>Metazoa</taxon>
        <taxon>Ecdysozoa</taxon>
        <taxon>Nematoda</taxon>
        <taxon>Chromadorea</taxon>
        <taxon>Rhabditida</taxon>
        <taxon>Rhabditina</taxon>
        <taxon>Rhabditomorpha</taxon>
        <taxon>Rhabditoidea</taxon>
        <taxon>Rhabditidae</taxon>
        <taxon>Peloderinae</taxon>
        <taxon>Caenorhabditis</taxon>
    </lineage>
</organism>
<comment type="caution">
    <text evidence="2">The sequence shown here is derived from an EMBL/GenBank/DDBJ whole genome shotgun (WGS) entry which is preliminary data.</text>
</comment>
<feature type="region of interest" description="Disordered" evidence="1">
    <location>
        <begin position="1"/>
        <end position="40"/>
    </location>
</feature>
<protein>
    <submittedName>
        <fullName evidence="2">Uncharacterized protein</fullName>
    </submittedName>
</protein>
<sequence length="130" mass="15173">MIEGKTKSTPKPSKPSSPSNRIYLKLRPPRSTNDITDNDTKKFDSDASIEEIIELLQNFSFDEAKQLKLARIENIKLKGILLRQVLKNLKKCVRKVAQLLMWLNTRVSLVPNSNRLHYEFDGYIYHSMYF</sequence>
<proteinExistence type="predicted"/>
<dbReference type="KEGG" id="crq:GCK72_023938"/>
<dbReference type="AlphaFoldDB" id="A0A6A5FXY7"/>
<dbReference type="EMBL" id="WUAV01000006">
    <property type="protein sequence ID" value="KAF1747476.1"/>
    <property type="molecule type" value="Genomic_DNA"/>
</dbReference>
<reference evidence="2 3" key="1">
    <citation type="submission" date="2019-12" db="EMBL/GenBank/DDBJ databases">
        <title>Chromosome-level assembly of the Caenorhabditis remanei genome.</title>
        <authorList>
            <person name="Teterina A.A."/>
            <person name="Willis J.H."/>
            <person name="Phillips P.C."/>
        </authorList>
    </citation>
    <scope>NUCLEOTIDE SEQUENCE [LARGE SCALE GENOMIC DNA]</scope>
    <source>
        <strain evidence="2 3">PX506</strain>
        <tissue evidence="2">Whole organism</tissue>
    </source>
</reference>
<evidence type="ECO:0000256" key="1">
    <source>
        <dbReference type="SAM" id="MobiDB-lite"/>
    </source>
</evidence>
<accession>A0A6A5FXY7</accession>
<feature type="compositionally biased region" description="Low complexity" evidence="1">
    <location>
        <begin position="7"/>
        <end position="19"/>
    </location>
</feature>